<protein>
    <submittedName>
        <fullName evidence="5">LacI family DNA-binding transcriptional regulator</fullName>
    </submittedName>
</protein>
<keyword evidence="2 5" id="KW-0238">DNA-binding</keyword>
<sequence length="377" mass="40682">MTDEEIHLPHVRKPVPSLTIYDVARTAGVSIASVSRVLNGHSTPRPETRDRVLRAVQELGFVPDGAARALSSRLKEVVSVVFRRPRAETQAADAEEFDDEADSLFFMDVLNRGIEVAAQLEGFDLLLSSVDVHEHSPGGKVAKLAGKSDGIILHDRVLTPNGVIRLADRIPVVTLAGTPTRASVNIVGDNVAGMRDLAKHVLGDHGYDSIAYLSGHGDSPDNLIRGKAVREVAEEFGLPFEDGPNWSGEYSAAGGARVIRRLIEEGRPIPRVICCANDQSALGVINELHRRGYRVPDDVAVTGFDDISVARHVSPSLTTVRQPIERLGALAFETLYTMISGERPAERQIVLPVQVVQRSSCGCRPETAPAVGAPSVR</sequence>
<dbReference type="Gene3D" id="3.40.50.2300">
    <property type="match status" value="2"/>
</dbReference>
<dbReference type="Proteomes" id="UP000675781">
    <property type="component" value="Unassembled WGS sequence"/>
</dbReference>
<dbReference type="SMART" id="SM00354">
    <property type="entry name" value="HTH_LACI"/>
    <property type="match status" value="1"/>
</dbReference>
<dbReference type="PANTHER" id="PTHR30146">
    <property type="entry name" value="LACI-RELATED TRANSCRIPTIONAL REPRESSOR"/>
    <property type="match status" value="1"/>
</dbReference>
<proteinExistence type="predicted"/>
<name>A0A941EJU4_9ACTN</name>
<dbReference type="Gene3D" id="1.10.260.40">
    <property type="entry name" value="lambda repressor-like DNA-binding domains"/>
    <property type="match status" value="1"/>
</dbReference>
<gene>
    <name evidence="5" type="ORF">KDL01_05460</name>
</gene>
<dbReference type="Pfam" id="PF13377">
    <property type="entry name" value="Peripla_BP_3"/>
    <property type="match status" value="1"/>
</dbReference>
<keyword evidence="6" id="KW-1185">Reference proteome</keyword>
<evidence type="ECO:0000256" key="2">
    <source>
        <dbReference type="ARBA" id="ARBA00023125"/>
    </source>
</evidence>
<dbReference type="PROSITE" id="PS50932">
    <property type="entry name" value="HTH_LACI_2"/>
    <property type="match status" value="1"/>
</dbReference>
<evidence type="ECO:0000259" key="4">
    <source>
        <dbReference type="PROSITE" id="PS50932"/>
    </source>
</evidence>
<dbReference type="Pfam" id="PF00356">
    <property type="entry name" value="LacI"/>
    <property type="match status" value="1"/>
</dbReference>
<keyword evidence="1" id="KW-0805">Transcription regulation</keyword>
<dbReference type="SUPFAM" id="SSF53822">
    <property type="entry name" value="Periplasmic binding protein-like I"/>
    <property type="match status" value="1"/>
</dbReference>
<dbReference type="GO" id="GO:0003700">
    <property type="term" value="F:DNA-binding transcription factor activity"/>
    <property type="evidence" value="ECO:0007669"/>
    <property type="project" value="TreeGrafter"/>
</dbReference>
<evidence type="ECO:0000256" key="1">
    <source>
        <dbReference type="ARBA" id="ARBA00023015"/>
    </source>
</evidence>
<evidence type="ECO:0000256" key="3">
    <source>
        <dbReference type="ARBA" id="ARBA00023163"/>
    </source>
</evidence>
<dbReference type="InterPro" id="IPR028082">
    <property type="entry name" value="Peripla_BP_I"/>
</dbReference>
<dbReference type="PROSITE" id="PS00356">
    <property type="entry name" value="HTH_LACI_1"/>
    <property type="match status" value="1"/>
</dbReference>
<dbReference type="AlphaFoldDB" id="A0A941EJU4"/>
<dbReference type="PRINTS" id="PR00036">
    <property type="entry name" value="HTHLACI"/>
</dbReference>
<evidence type="ECO:0000313" key="5">
    <source>
        <dbReference type="EMBL" id="MBR7832696.1"/>
    </source>
</evidence>
<dbReference type="InterPro" id="IPR010982">
    <property type="entry name" value="Lambda_DNA-bd_dom_sf"/>
</dbReference>
<dbReference type="SUPFAM" id="SSF47413">
    <property type="entry name" value="lambda repressor-like DNA-binding domains"/>
    <property type="match status" value="1"/>
</dbReference>
<dbReference type="EMBL" id="JAGSOG010000015">
    <property type="protein sequence ID" value="MBR7832696.1"/>
    <property type="molecule type" value="Genomic_DNA"/>
</dbReference>
<feature type="domain" description="HTH lacI-type" evidence="4">
    <location>
        <begin position="18"/>
        <end position="72"/>
    </location>
</feature>
<comment type="caution">
    <text evidence="5">The sequence shown here is derived from an EMBL/GenBank/DDBJ whole genome shotgun (WGS) entry which is preliminary data.</text>
</comment>
<dbReference type="InterPro" id="IPR000843">
    <property type="entry name" value="HTH_LacI"/>
</dbReference>
<dbReference type="CDD" id="cd01392">
    <property type="entry name" value="HTH_LacI"/>
    <property type="match status" value="1"/>
</dbReference>
<dbReference type="RefSeq" id="WP_212527223.1">
    <property type="nucleotide sequence ID" value="NZ_JAGSOG010000015.1"/>
</dbReference>
<dbReference type="InterPro" id="IPR046335">
    <property type="entry name" value="LacI/GalR-like_sensor"/>
</dbReference>
<evidence type="ECO:0000313" key="6">
    <source>
        <dbReference type="Proteomes" id="UP000675781"/>
    </source>
</evidence>
<organism evidence="5 6">
    <name type="scientific">Actinospica durhamensis</name>
    <dbReference type="NCBI Taxonomy" id="1508375"/>
    <lineage>
        <taxon>Bacteria</taxon>
        <taxon>Bacillati</taxon>
        <taxon>Actinomycetota</taxon>
        <taxon>Actinomycetes</taxon>
        <taxon>Catenulisporales</taxon>
        <taxon>Actinospicaceae</taxon>
        <taxon>Actinospica</taxon>
    </lineage>
</organism>
<dbReference type="CDD" id="cd06267">
    <property type="entry name" value="PBP1_LacI_sugar_binding-like"/>
    <property type="match status" value="1"/>
</dbReference>
<keyword evidence="3" id="KW-0804">Transcription</keyword>
<accession>A0A941EJU4</accession>
<dbReference type="PANTHER" id="PTHR30146:SF24">
    <property type="entry name" value="XYLOSE OPERON REGULATORY PROTEIN"/>
    <property type="match status" value="1"/>
</dbReference>
<reference evidence="5" key="1">
    <citation type="submission" date="2021-04" db="EMBL/GenBank/DDBJ databases">
        <title>Genome based classification of Actinospica acidithermotolerans sp. nov., an actinobacterium isolated from an Indonesian hot spring.</title>
        <authorList>
            <person name="Kusuma A.B."/>
            <person name="Putra K.E."/>
            <person name="Nafisah S."/>
            <person name="Loh J."/>
            <person name="Nouioui I."/>
            <person name="Goodfellow M."/>
        </authorList>
    </citation>
    <scope>NUCLEOTIDE SEQUENCE</scope>
    <source>
        <strain evidence="5">CSCA 57</strain>
    </source>
</reference>
<dbReference type="GO" id="GO:0000976">
    <property type="term" value="F:transcription cis-regulatory region binding"/>
    <property type="evidence" value="ECO:0007669"/>
    <property type="project" value="TreeGrafter"/>
</dbReference>